<accession>A0A846TKA1</accession>
<comment type="caution">
    <text evidence="9">The sequence shown here is derived from an EMBL/GenBank/DDBJ whole genome shotgun (WGS) entry which is preliminary data.</text>
</comment>
<keyword evidence="5 7" id="KW-1133">Transmembrane helix</keyword>
<comment type="similarity">
    <text evidence="2 7">Belongs to the TVP38/TMEM64 family.</text>
</comment>
<keyword evidence="6 7" id="KW-0472">Membrane</keyword>
<protein>
    <recommendedName>
        <fullName evidence="7">TVP38/TMEM64 family membrane protein</fullName>
    </recommendedName>
</protein>
<dbReference type="GO" id="GO:0005886">
    <property type="term" value="C:plasma membrane"/>
    <property type="evidence" value="ECO:0007669"/>
    <property type="project" value="UniProtKB-SubCell"/>
</dbReference>
<organism evidence="9 10">
    <name type="scientific">Kocuria subflava</name>
    <dbReference type="NCBI Taxonomy" id="1736139"/>
    <lineage>
        <taxon>Bacteria</taxon>
        <taxon>Bacillati</taxon>
        <taxon>Actinomycetota</taxon>
        <taxon>Actinomycetes</taxon>
        <taxon>Micrococcales</taxon>
        <taxon>Micrococcaceae</taxon>
        <taxon>Kocuria</taxon>
    </lineage>
</organism>
<dbReference type="EMBL" id="JAAVUN010000010">
    <property type="protein sequence ID" value="NKE09638.1"/>
    <property type="molecule type" value="Genomic_DNA"/>
</dbReference>
<dbReference type="PANTHER" id="PTHR12677:SF59">
    <property type="entry name" value="GOLGI APPARATUS MEMBRANE PROTEIN TVP38-RELATED"/>
    <property type="match status" value="1"/>
</dbReference>
<keyword evidence="10" id="KW-1185">Reference proteome</keyword>
<feature type="transmembrane region" description="Helical" evidence="7">
    <location>
        <begin position="55"/>
        <end position="80"/>
    </location>
</feature>
<evidence type="ECO:0000256" key="5">
    <source>
        <dbReference type="ARBA" id="ARBA00022989"/>
    </source>
</evidence>
<evidence type="ECO:0000256" key="1">
    <source>
        <dbReference type="ARBA" id="ARBA00004651"/>
    </source>
</evidence>
<keyword evidence="4 7" id="KW-0812">Transmembrane</keyword>
<dbReference type="PANTHER" id="PTHR12677">
    <property type="entry name" value="GOLGI APPARATUS MEMBRANE PROTEIN TVP38-RELATED"/>
    <property type="match status" value="1"/>
</dbReference>
<evidence type="ECO:0000256" key="6">
    <source>
        <dbReference type="ARBA" id="ARBA00023136"/>
    </source>
</evidence>
<dbReference type="Pfam" id="PF09335">
    <property type="entry name" value="VTT_dom"/>
    <property type="match status" value="1"/>
</dbReference>
<dbReference type="AlphaFoldDB" id="A0A846TKA1"/>
<evidence type="ECO:0000256" key="3">
    <source>
        <dbReference type="ARBA" id="ARBA00022475"/>
    </source>
</evidence>
<evidence type="ECO:0000313" key="9">
    <source>
        <dbReference type="EMBL" id="NKE09638.1"/>
    </source>
</evidence>
<feature type="transmembrane region" description="Helical" evidence="7">
    <location>
        <begin position="139"/>
        <end position="160"/>
    </location>
</feature>
<evidence type="ECO:0000256" key="4">
    <source>
        <dbReference type="ARBA" id="ARBA00022692"/>
    </source>
</evidence>
<feature type="transmembrane region" description="Helical" evidence="7">
    <location>
        <begin position="166"/>
        <end position="186"/>
    </location>
</feature>
<name>A0A846TKA1_9MICC</name>
<evidence type="ECO:0000256" key="7">
    <source>
        <dbReference type="RuleBase" id="RU366058"/>
    </source>
</evidence>
<evidence type="ECO:0000256" key="2">
    <source>
        <dbReference type="ARBA" id="ARBA00008640"/>
    </source>
</evidence>
<keyword evidence="3 7" id="KW-1003">Cell membrane</keyword>
<evidence type="ECO:0000313" key="10">
    <source>
        <dbReference type="Proteomes" id="UP000521379"/>
    </source>
</evidence>
<dbReference type="InterPro" id="IPR015414">
    <property type="entry name" value="TMEM64"/>
</dbReference>
<reference evidence="9 10" key="1">
    <citation type="submission" date="2020-02" db="EMBL/GenBank/DDBJ databases">
        <authorList>
            <person name="Sun Q."/>
        </authorList>
    </citation>
    <scope>NUCLEOTIDE SEQUENCE [LARGE SCALE GENOMIC DNA]</scope>
    <source>
        <strain evidence="9 10">YIM 13062</strain>
    </source>
</reference>
<comment type="caution">
    <text evidence="7">Lacks conserved residue(s) required for the propagation of feature annotation.</text>
</comment>
<feature type="domain" description="VTT" evidence="8">
    <location>
        <begin position="43"/>
        <end position="159"/>
    </location>
</feature>
<feature type="transmembrane region" description="Helical" evidence="7">
    <location>
        <begin position="23"/>
        <end position="43"/>
    </location>
</feature>
<evidence type="ECO:0000259" key="8">
    <source>
        <dbReference type="Pfam" id="PF09335"/>
    </source>
</evidence>
<comment type="subcellular location">
    <subcellularLocation>
        <location evidence="1 7">Cell membrane</location>
        <topology evidence="1 7">Multi-pass membrane protein</topology>
    </subcellularLocation>
</comment>
<dbReference type="Proteomes" id="UP000521379">
    <property type="component" value="Unassembled WGS sequence"/>
</dbReference>
<dbReference type="InterPro" id="IPR032816">
    <property type="entry name" value="VTT_dom"/>
</dbReference>
<proteinExistence type="inferred from homology"/>
<sequence>MVWLVFNVDLPSAQELEDRIGDFGWLAWLVFIGVYAVVALTPIPVTVMAVTGGLLFGPVIGSAVSVVGVLLGSWGGYWIARAVGTDLIRRILGSHGPRVESYLDGAGFEAVATLRLMPGVPYWPVNYGSGAFGIDQKTFLSASVISVVPGQISLVALGAVVANPTWYNGVIVILGWAAVITMTVVASRRWKRASRENRESPAAE</sequence>
<gene>
    <name evidence="9" type="ORF">GTW58_06750</name>
</gene>